<dbReference type="Proteomes" id="UP000095192">
    <property type="component" value="Unassembled WGS sequence"/>
</dbReference>
<dbReference type="EMBL" id="JROU02002074">
    <property type="protein sequence ID" value="OEH74284.1"/>
    <property type="molecule type" value="Genomic_DNA"/>
</dbReference>
<dbReference type="InParanoid" id="A0A1D3CSX1"/>
<dbReference type="VEuPathDB" id="ToxoDB:LOC34620352"/>
<evidence type="ECO:0000313" key="1">
    <source>
        <dbReference type="EMBL" id="OEH74284.1"/>
    </source>
</evidence>
<keyword evidence="2" id="KW-1185">Reference proteome</keyword>
<accession>A0A1D3CSX1</accession>
<evidence type="ECO:0000313" key="2">
    <source>
        <dbReference type="Proteomes" id="UP000095192"/>
    </source>
</evidence>
<organism evidence="1 2">
    <name type="scientific">Cyclospora cayetanensis</name>
    <dbReference type="NCBI Taxonomy" id="88456"/>
    <lineage>
        <taxon>Eukaryota</taxon>
        <taxon>Sar</taxon>
        <taxon>Alveolata</taxon>
        <taxon>Apicomplexa</taxon>
        <taxon>Conoidasida</taxon>
        <taxon>Coccidia</taxon>
        <taxon>Eucoccidiorida</taxon>
        <taxon>Eimeriorina</taxon>
        <taxon>Eimeriidae</taxon>
        <taxon>Cyclospora</taxon>
    </lineage>
</organism>
<dbReference type="AlphaFoldDB" id="A0A1D3CSX1"/>
<gene>
    <name evidence="1" type="ORF">cyc_03698</name>
</gene>
<dbReference type="VEuPathDB" id="ToxoDB:cyc_03698"/>
<proteinExistence type="predicted"/>
<protein>
    <submittedName>
        <fullName evidence="1">Uncharacterized protein</fullName>
    </submittedName>
</protein>
<name>A0A1D3CSX1_9EIME</name>
<comment type="caution">
    <text evidence="1">The sequence shown here is derived from an EMBL/GenBank/DDBJ whole genome shotgun (WGS) entry which is preliminary data.</text>
</comment>
<sequence>MGFGWRQRAYCAPMPSCFSVEGPLDSSGASLGASAASGSSSLLPASVRGSSETFSVSTSLSQGLLGCMNSSTLPNSDIFFLPKPSNLLRWGLPVLVFLPNLTLFTRSWPFYASKAS</sequence>
<reference evidence="1 2" key="1">
    <citation type="journal article" date="2016" name="BMC Genomics">
        <title>Comparative genomics reveals Cyclospora cayetanensis possesses coccidia-like metabolism and invasion components but unique surface antigens.</title>
        <authorList>
            <person name="Liu S."/>
            <person name="Wang L."/>
            <person name="Zheng H."/>
            <person name="Xu Z."/>
            <person name="Roellig D.M."/>
            <person name="Li N."/>
            <person name="Frace M.A."/>
            <person name="Tang K."/>
            <person name="Arrowood M.J."/>
            <person name="Moss D.M."/>
            <person name="Zhang L."/>
            <person name="Feng Y."/>
            <person name="Xiao L."/>
        </authorList>
    </citation>
    <scope>NUCLEOTIDE SEQUENCE [LARGE SCALE GENOMIC DNA]</scope>
    <source>
        <strain evidence="1 2">CHN_HEN01</strain>
    </source>
</reference>